<dbReference type="OrthoDB" id="72726at2759"/>
<protein>
    <recommendedName>
        <fullName evidence="4">F-box domain-containing protein</fullName>
    </recommendedName>
</protein>
<dbReference type="EMBL" id="VIGI01000003">
    <property type="protein sequence ID" value="KAB8302062.1"/>
    <property type="molecule type" value="Genomic_DNA"/>
</dbReference>
<gene>
    <name evidence="2" type="ORF">EYC80_005513</name>
</gene>
<feature type="region of interest" description="Disordered" evidence="1">
    <location>
        <begin position="272"/>
        <end position="301"/>
    </location>
</feature>
<evidence type="ECO:0000313" key="2">
    <source>
        <dbReference type="EMBL" id="KAB8302062.1"/>
    </source>
</evidence>
<accession>A0A5N6KEE4</accession>
<name>A0A5N6KEE4_MONLA</name>
<dbReference type="AlphaFoldDB" id="A0A5N6KEE4"/>
<comment type="caution">
    <text evidence="2">The sequence shown here is derived from an EMBL/GenBank/DDBJ whole genome shotgun (WGS) entry which is preliminary data.</text>
</comment>
<reference evidence="2 3" key="1">
    <citation type="submission" date="2019-06" db="EMBL/GenBank/DDBJ databases">
        <title>Genome Sequence of the Brown Rot Fungal Pathogen Monilinia laxa.</title>
        <authorList>
            <person name="De Miccolis Angelini R.M."/>
            <person name="Landi L."/>
            <person name="Abate D."/>
            <person name="Pollastro S."/>
            <person name="Romanazzi G."/>
            <person name="Faretra F."/>
        </authorList>
    </citation>
    <scope>NUCLEOTIDE SEQUENCE [LARGE SCALE GENOMIC DNA]</scope>
    <source>
        <strain evidence="2 3">Mlax316</strain>
    </source>
</reference>
<evidence type="ECO:0000256" key="1">
    <source>
        <dbReference type="SAM" id="MobiDB-lite"/>
    </source>
</evidence>
<dbReference type="Proteomes" id="UP000326757">
    <property type="component" value="Unassembled WGS sequence"/>
</dbReference>
<proteinExistence type="predicted"/>
<sequence length="366" mass="41189">MLMNFPPEVRQMIFKEYFNSTRLTFGYRQINYQFRKVLPTRNALAILSVCRLINQEAGDLWMSRVLLNFEDGMSLLDKLSSLPETTLGSIRHIRTRMINEEPVAPDGMREQFVHDLHLLPGLNLERLQIVSPWGLKNLKYFGCPDVSRFITTGFPCKELCLLTPNSPFHEAETWTPAEVSTAFGAQINSWATDVEEKGDAAPRLTISVIQSAEPNSNRTGNVFDESAQQVLEETVVSTVAMESKAVEFGKSLHPTAETLVIFKNLPAIPISPDTSMTGTDEDTVAEIPDSETGSDEDKPRTWLGDVRDEYLLGRENDDLENMTTGDLFPWPHEMRPAYVIIDKHNDVDDIIWPGKNADQAWEGALG</sequence>
<evidence type="ECO:0008006" key="4">
    <source>
        <dbReference type="Google" id="ProtNLM"/>
    </source>
</evidence>
<feature type="compositionally biased region" description="Acidic residues" evidence="1">
    <location>
        <begin position="279"/>
        <end position="294"/>
    </location>
</feature>
<evidence type="ECO:0000313" key="3">
    <source>
        <dbReference type="Proteomes" id="UP000326757"/>
    </source>
</evidence>
<keyword evidence="3" id="KW-1185">Reference proteome</keyword>
<organism evidence="2 3">
    <name type="scientific">Monilinia laxa</name>
    <name type="common">Brown rot fungus</name>
    <name type="synonym">Sclerotinia laxa</name>
    <dbReference type="NCBI Taxonomy" id="61186"/>
    <lineage>
        <taxon>Eukaryota</taxon>
        <taxon>Fungi</taxon>
        <taxon>Dikarya</taxon>
        <taxon>Ascomycota</taxon>
        <taxon>Pezizomycotina</taxon>
        <taxon>Leotiomycetes</taxon>
        <taxon>Helotiales</taxon>
        <taxon>Sclerotiniaceae</taxon>
        <taxon>Monilinia</taxon>
    </lineage>
</organism>